<feature type="transmembrane region" description="Helical" evidence="7">
    <location>
        <begin position="404"/>
        <end position="423"/>
    </location>
</feature>
<reference evidence="8 9" key="1">
    <citation type="submission" date="2019-09" db="EMBL/GenBank/DDBJ databases">
        <title>Whole genome shotgun sequencing (WGS) of Ellagibacter isourolithinifaciens DSM 104140(T) and Adlercreutzia muris DSM 29508(T).</title>
        <authorList>
            <person name="Stoll D.A."/>
            <person name="Danylec N."/>
            <person name="Huch M."/>
        </authorList>
    </citation>
    <scope>NUCLEOTIDE SEQUENCE [LARGE SCALE GENOMIC DNA]</scope>
    <source>
        <strain evidence="8 9">DSM 104140</strain>
    </source>
</reference>
<sequence length="481" mass="51607">MPEQNTPAASAATPSREHFASRLGFILISAGCAIGLGNVWRFPYITGQYGGAAFFLIYLAFLVILGLPVMVMEFAVGRASQKSAAQAFDRLQPSGTWHWFSWWGYIGCTVLMMFYTTVCGWMLSYVPKMASGVFNGADAQMTAAVFSDMLADPVGLIAWMVVAVVVGAVVCGMGLQKGVERITKWMMATLFVVMLVLCVRAVTLPGAGEGIAFYLVPDFSRLFAGVTPAEQWATFSDAVFAAMGQALFSLSLGMASMEIFGSYIGRERSLAGEAISVTALNTVVAVLAGLITFPACFAYGVSPDQGPSLVFVTLPVVFGQMPLGNVWGALFFVFMSFAALSTVIAVFENLISWSIDKWGITRRRAAAITGVLVLVLSLPCALGFNVLSGVTVPAVGDIQSIEDFIVSNNLLPLGALFFVLFCTTRRGWGWENFLAETNAGKGVRFPACARLWLKYGIPALILVIFVLGYAPKIAAWLGLAR</sequence>
<dbReference type="GO" id="GO:0015293">
    <property type="term" value="F:symporter activity"/>
    <property type="evidence" value="ECO:0007669"/>
    <property type="project" value="UniProtKB-KW"/>
</dbReference>
<dbReference type="PANTHER" id="PTHR42948">
    <property type="entry name" value="TRANSPORTER"/>
    <property type="match status" value="1"/>
</dbReference>
<comment type="similarity">
    <text evidence="6">Belongs to the sodium:neurotransmitter symporter (SNF) (TC 2.A.22) family.</text>
</comment>
<feature type="transmembrane region" description="Helical" evidence="7">
    <location>
        <begin position="97"/>
        <end position="123"/>
    </location>
</feature>
<dbReference type="PRINTS" id="PR00176">
    <property type="entry name" value="NANEUSMPORT"/>
</dbReference>
<evidence type="ECO:0000313" key="8">
    <source>
        <dbReference type="EMBL" id="KAB1638652.1"/>
    </source>
</evidence>
<evidence type="ECO:0000256" key="3">
    <source>
        <dbReference type="ARBA" id="ARBA00022692"/>
    </source>
</evidence>
<feature type="transmembrane region" description="Helical" evidence="7">
    <location>
        <begin position="451"/>
        <end position="470"/>
    </location>
</feature>
<feature type="transmembrane region" description="Helical" evidence="7">
    <location>
        <begin position="365"/>
        <end position="384"/>
    </location>
</feature>
<feature type="transmembrane region" description="Helical" evidence="7">
    <location>
        <begin position="52"/>
        <end position="76"/>
    </location>
</feature>
<gene>
    <name evidence="8" type="ORF">F8C90_08425</name>
</gene>
<dbReference type="NCBIfam" id="NF037979">
    <property type="entry name" value="Na_transp"/>
    <property type="match status" value="1"/>
</dbReference>
<dbReference type="CDD" id="cd10336">
    <property type="entry name" value="SLC6sbd_Tyt1-Like"/>
    <property type="match status" value="1"/>
</dbReference>
<proteinExistence type="inferred from homology"/>
<keyword evidence="4 7" id="KW-1133">Transmembrane helix</keyword>
<evidence type="ECO:0000256" key="1">
    <source>
        <dbReference type="ARBA" id="ARBA00004141"/>
    </source>
</evidence>
<comment type="caution">
    <text evidence="8">The sequence shown here is derived from an EMBL/GenBank/DDBJ whole genome shotgun (WGS) entry which is preliminary data.</text>
</comment>
<evidence type="ECO:0000256" key="5">
    <source>
        <dbReference type="ARBA" id="ARBA00023136"/>
    </source>
</evidence>
<dbReference type="RefSeq" id="WP_158050085.1">
    <property type="nucleotide sequence ID" value="NZ_WAJR01000024.1"/>
</dbReference>
<dbReference type="InterPro" id="IPR000175">
    <property type="entry name" value="Na/ntran_symport"/>
</dbReference>
<protein>
    <recommendedName>
        <fullName evidence="6">Transporter</fullName>
    </recommendedName>
</protein>
<evidence type="ECO:0000256" key="7">
    <source>
        <dbReference type="SAM" id="Phobius"/>
    </source>
</evidence>
<feature type="transmembrane region" description="Helical" evidence="7">
    <location>
        <begin position="23"/>
        <end position="40"/>
    </location>
</feature>
<name>A0A6N6NMF7_9ACTN</name>
<keyword evidence="5 7" id="KW-0472">Membrane</keyword>
<keyword evidence="2 6" id="KW-0813">Transport</keyword>
<evidence type="ECO:0000256" key="2">
    <source>
        <dbReference type="ARBA" id="ARBA00022448"/>
    </source>
</evidence>
<feature type="transmembrane region" description="Helical" evidence="7">
    <location>
        <begin position="235"/>
        <end position="257"/>
    </location>
</feature>
<dbReference type="AlphaFoldDB" id="A0A6N6NMF7"/>
<dbReference type="GO" id="GO:0016020">
    <property type="term" value="C:membrane"/>
    <property type="evidence" value="ECO:0007669"/>
    <property type="project" value="UniProtKB-SubCell"/>
</dbReference>
<feature type="transmembrane region" description="Helical" evidence="7">
    <location>
        <begin position="156"/>
        <end position="175"/>
    </location>
</feature>
<evidence type="ECO:0000256" key="4">
    <source>
        <dbReference type="ARBA" id="ARBA00022989"/>
    </source>
</evidence>
<feature type="transmembrane region" description="Helical" evidence="7">
    <location>
        <begin position="278"/>
        <end position="301"/>
    </location>
</feature>
<dbReference type="InterPro" id="IPR047218">
    <property type="entry name" value="YocR/YhdH-like"/>
</dbReference>
<keyword evidence="9" id="KW-1185">Reference proteome</keyword>
<dbReference type="OrthoDB" id="9762833at2"/>
<evidence type="ECO:0000313" key="9">
    <source>
        <dbReference type="Proteomes" id="UP000468668"/>
    </source>
</evidence>
<dbReference type="InterPro" id="IPR037272">
    <property type="entry name" value="SNS_sf"/>
</dbReference>
<dbReference type="PANTHER" id="PTHR42948:SF1">
    <property type="entry name" value="TRANSPORTER"/>
    <property type="match status" value="1"/>
</dbReference>
<dbReference type="SUPFAM" id="SSF161070">
    <property type="entry name" value="SNF-like"/>
    <property type="match status" value="1"/>
</dbReference>
<feature type="transmembrane region" description="Helical" evidence="7">
    <location>
        <begin position="187"/>
        <end position="215"/>
    </location>
</feature>
<dbReference type="EMBL" id="WAJR01000024">
    <property type="protein sequence ID" value="KAB1638652.1"/>
    <property type="molecule type" value="Genomic_DNA"/>
</dbReference>
<dbReference type="Proteomes" id="UP000468668">
    <property type="component" value="Unassembled WGS sequence"/>
</dbReference>
<dbReference type="PROSITE" id="PS00610">
    <property type="entry name" value="NA_NEUROTRAN_SYMP_1"/>
    <property type="match status" value="1"/>
</dbReference>
<dbReference type="Pfam" id="PF00209">
    <property type="entry name" value="SNF"/>
    <property type="match status" value="2"/>
</dbReference>
<dbReference type="GeneID" id="98658431"/>
<evidence type="ECO:0000256" key="6">
    <source>
        <dbReference type="RuleBase" id="RU003732"/>
    </source>
</evidence>
<keyword evidence="6" id="KW-0769">Symport</keyword>
<comment type="subcellular location">
    <subcellularLocation>
        <location evidence="1">Membrane</location>
        <topology evidence="1">Multi-pass membrane protein</topology>
    </subcellularLocation>
</comment>
<accession>A0A6N6NMF7</accession>
<keyword evidence="3 6" id="KW-0812">Transmembrane</keyword>
<dbReference type="PROSITE" id="PS50267">
    <property type="entry name" value="NA_NEUROTRAN_SYMP_3"/>
    <property type="match status" value="1"/>
</dbReference>
<organism evidence="8 9">
    <name type="scientific">Ellagibacter isourolithinifaciens</name>
    <dbReference type="NCBI Taxonomy" id="2137581"/>
    <lineage>
        <taxon>Bacteria</taxon>
        <taxon>Bacillati</taxon>
        <taxon>Actinomycetota</taxon>
        <taxon>Coriobacteriia</taxon>
        <taxon>Eggerthellales</taxon>
        <taxon>Eggerthellaceae</taxon>
        <taxon>Ellagibacter</taxon>
    </lineage>
</organism>
<feature type="transmembrane region" description="Helical" evidence="7">
    <location>
        <begin position="326"/>
        <end position="353"/>
    </location>
</feature>